<evidence type="ECO:0000313" key="1">
    <source>
        <dbReference type="EMBL" id="GAA1661376.1"/>
    </source>
</evidence>
<dbReference type="EMBL" id="BAAANE010000016">
    <property type="protein sequence ID" value="GAA1661376.1"/>
    <property type="molecule type" value="Genomic_DNA"/>
</dbReference>
<keyword evidence="2" id="KW-1185">Reference proteome</keyword>
<organism evidence="1 2">
    <name type="scientific">Kribbella alba</name>
    <dbReference type="NCBI Taxonomy" id="190197"/>
    <lineage>
        <taxon>Bacteria</taxon>
        <taxon>Bacillati</taxon>
        <taxon>Actinomycetota</taxon>
        <taxon>Actinomycetes</taxon>
        <taxon>Propionibacteriales</taxon>
        <taxon>Kribbellaceae</taxon>
        <taxon>Kribbella</taxon>
    </lineage>
</organism>
<proteinExistence type="predicted"/>
<name>A0ABN2FXK6_9ACTN</name>
<evidence type="ECO:0000313" key="2">
    <source>
        <dbReference type="Proteomes" id="UP001501319"/>
    </source>
</evidence>
<comment type="caution">
    <text evidence="1">The sequence shown here is derived from an EMBL/GenBank/DDBJ whole genome shotgun (WGS) entry which is preliminary data.</text>
</comment>
<accession>A0ABN2FXK6</accession>
<sequence length="82" mass="8530">MASSLCLGWSDVQQENPLGSITCASESCKLGISITRGCGRAEALHPGAEAMSISQSGLSASIRALERELHASSFVRNTHLAA</sequence>
<evidence type="ECO:0008006" key="3">
    <source>
        <dbReference type="Google" id="ProtNLM"/>
    </source>
</evidence>
<dbReference type="Proteomes" id="UP001501319">
    <property type="component" value="Unassembled WGS sequence"/>
</dbReference>
<protein>
    <recommendedName>
        <fullName evidence="3">LysR family transcriptional regulator</fullName>
    </recommendedName>
</protein>
<dbReference type="Gene3D" id="1.10.10.10">
    <property type="entry name" value="Winged helix-like DNA-binding domain superfamily/Winged helix DNA-binding domain"/>
    <property type="match status" value="1"/>
</dbReference>
<dbReference type="InterPro" id="IPR036388">
    <property type="entry name" value="WH-like_DNA-bd_sf"/>
</dbReference>
<gene>
    <name evidence="1" type="ORF">GCM10009744_63890</name>
</gene>
<reference evidence="1 2" key="1">
    <citation type="journal article" date="2019" name="Int. J. Syst. Evol. Microbiol.">
        <title>The Global Catalogue of Microorganisms (GCM) 10K type strain sequencing project: providing services to taxonomists for standard genome sequencing and annotation.</title>
        <authorList>
            <consortium name="The Broad Institute Genomics Platform"/>
            <consortium name="The Broad Institute Genome Sequencing Center for Infectious Disease"/>
            <person name="Wu L."/>
            <person name="Ma J."/>
        </authorList>
    </citation>
    <scope>NUCLEOTIDE SEQUENCE [LARGE SCALE GENOMIC DNA]</scope>
    <source>
        <strain evidence="1 2">JCM 14306</strain>
    </source>
</reference>